<dbReference type="PANTHER" id="PTHR12151:SF25">
    <property type="entry name" value="LINALOOL DEHYDRATASE_ISOMERASE DOMAIN-CONTAINING PROTEIN"/>
    <property type="match status" value="1"/>
</dbReference>
<feature type="domain" description="Thioredoxin" evidence="5">
    <location>
        <begin position="32"/>
        <end position="190"/>
    </location>
</feature>
<gene>
    <name evidence="6" type="ORF">A2140_07235</name>
</gene>
<dbReference type="InterPro" id="IPR013766">
    <property type="entry name" value="Thioredoxin_domain"/>
</dbReference>
<dbReference type="AlphaFoldDB" id="A0A1F6T0D2"/>
<evidence type="ECO:0000256" key="3">
    <source>
        <dbReference type="PIRSR" id="PIRSR603782-1"/>
    </source>
</evidence>
<dbReference type="SUPFAM" id="SSF52833">
    <property type="entry name" value="Thioredoxin-like"/>
    <property type="match status" value="1"/>
</dbReference>
<dbReference type="GO" id="GO:0046872">
    <property type="term" value="F:metal ion binding"/>
    <property type="evidence" value="ECO:0007669"/>
    <property type="project" value="UniProtKB-KW"/>
</dbReference>
<keyword evidence="3" id="KW-0479">Metal-binding</keyword>
<dbReference type="STRING" id="1817756.A2140_07235"/>
<organism evidence="6 7">
    <name type="scientific">Candidatus Muproteobacteria bacterium RBG_16_62_13</name>
    <dbReference type="NCBI Taxonomy" id="1817756"/>
    <lineage>
        <taxon>Bacteria</taxon>
        <taxon>Pseudomonadati</taxon>
        <taxon>Pseudomonadota</taxon>
        <taxon>Candidatus Muproteobacteria</taxon>
    </lineage>
</organism>
<evidence type="ECO:0000313" key="6">
    <source>
        <dbReference type="EMBL" id="OGI38640.1"/>
    </source>
</evidence>
<feature type="binding site" evidence="3">
    <location>
        <position position="74"/>
    </location>
    <ligand>
        <name>Cu cation</name>
        <dbReference type="ChEBI" id="CHEBI:23378"/>
    </ligand>
</feature>
<reference evidence="6 7" key="1">
    <citation type="journal article" date="2016" name="Nat. Commun.">
        <title>Thousands of microbial genomes shed light on interconnected biogeochemical processes in an aquifer system.</title>
        <authorList>
            <person name="Anantharaman K."/>
            <person name="Brown C.T."/>
            <person name="Hug L.A."/>
            <person name="Sharon I."/>
            <person name="Castelle C.J."/>
            <person name="Probst A.J."/>
            <person name="Thomas B.C."/>
            <person name="Singh A."/>
            <person name="Wilkins M.J."/>
            <person name="Karaoz U."/>
            <person name="Brodie E.L."/>
            <person name="Williams K.H."/>
            <person name="Hubbard S.S."/>
            <person name="Banfield J.F."/>
        </authorList>
    </citation>
    <scope>NUCLEOTIDE SEQUENCE [LARGE SCALE GENOMIC DNA]</scope>
</reference>
<evidence type="ECO:0000259" key="5">
    <source>
        <dbReference type="PROSITE" id="PS51352"/>
    </source>
</evidence>
<dbReference type="Pfam" id="PF02630">
    <property type="entry name" value="SCO1-SenC"/>
    <property type="match status" value="1"/>
</dbReference>
<proteinExistence type="inferred from homology"/>
<dbReference type="PROSITE" id="PS51257">
    <property type="entry name" value="PROKAR_LIPOPROTEIN"/>
    <property type="match status" value="1"/>
</dbReference>
<keyword evidence="4" id="KW-1015">Disulfide bond</keyword>
<protein>
    <recommendedName>
        <fullName evidence="5">Thioredoxin domain-containing protein</fullName>
    </recommendedName>
</protein>
<comment type="caution">
    <text evidence="6">The sequence shown here is derived from an EMBL/GenBank/DDBJ whole genome shotgun (WGS) entry which is preliminary data.</text>
</comment>
<evidence type="ECO:0000256" key="1">
    <source>
        <dbReference type="ARBA" id="ARBA00010996"/>
    </source>
</evidence>
<dbReference type="InterPro" id="IPR036249">
    <property type="entry name" value="Thioredoxin-like_sf"/>
</dbReference>
<dbReference type="InterPro" id="IPR003782">
    <property type="entry name" value="SCO1/SenC"/>
</dbReference>
<evidence type="ECO:0000313" key="7">
    <source>
        <dbReference type="Proteomes" id="UP000178379"/>
    </source>
</evidence>
<keyword evidence="2 3" id="KW-0186">Copper</keyword>
<accession>A0A1F6T0D2</accession>
<feature type="binding site" evidence="3">
    <location>
        <position position="155"/>
    </location>
    <ligand>
        <name>Cu cation</name>
        <dbReference type="ChEBI" id="CHEBI:23378"/>
    </ligand>
</feature>
<name>A0A1F6T0D2_9PROT</name>
<dbReference type="CDD" id="cd02968">
    <property type="entry name" value="SCO"/>
    <property type="match status" value="1"/>
</dbReference>
<feature type="binding site" evidence="3">
    <location>
        <position position="70"/>
    </location>
    <ligand>
        <name>Cu cation</name>
        <dbReference type="ChEBI" id="CHEBI:23378"/>
    </ligand>
</feature>
<dbReference type="PROSITE" id="PS51352">
    <property type="entry name" value="THIOREDOXIN_2"/>
    <property type="match status" value="1"/>
</dbReference>
<dbReference type="PANTHER" id="PTHR12151">
    <property type="entry name" value="ELECTRON TRANSPORT PROTIN SCO1/SENC FAMILY MEMBER"/>
    <property type="match status" value="1"/>
</dbReference>
<dbReference type="Proteomes" id="UP000178379">
    <property type="component" value="Unassembled WGS sequence"/>
</dbReference>
<dbReference type="Gene3D" id="3.40.30.10">
    <property type="entry name" value="Glutaredoxin"/>
    <property type="match status" value="1"/>
</dbReference>
<dbReference type="EMBL" id="MFSQ01000114">
    <property type="protein sequence ID" value="OGI38640.1"/>
    <property type="molecule type" value="Genomic_DNA"/>
</dbReference>
<comment type="similarity">
    <text evidence="1">Belongs to the SCO1/2 family.</text>
</comment>
<sequence length="193" mass="21415">MKPILHLLFITSLVLLTACGQPSKDGFRGSDISRVEWGGDFSLTAHDGRILNTEKLRGKVQVIFFGYTHCPDICAPTLVKLATVMGRLGPEAGNVQVLFVTVDPRHDTVRQLAGFVPKFHPSFLGLTGLREQIELVAKDHKMGFATGKDGKRVDHFGGILLKDRRGKVRVLLREQATPDDVEHDLRRLLKEPA</sequence>
<evidence type="ECO:0000256" key="2">
    <source>
        <dbReference type="ARBA" id="ARBA00023008"/>
    </source>
</evidence>
<evidence type="ECO:0000256" key="4">
    <source>
        <dbReference type="PIRSR" id="PIRSR603782-2"/>
    </source>
</evidence>
<feature type="disulfide bond" description="Redox-active" evidence="4">
    <location>
        <begin position="70"/>
        <end position="74"/>
    </location>
</feature>